<evidence type="ECO:0000313" key="2">
    <source>
        <dbReference type="Proteomes" id="UP000805193"/>
    </source>
</evidence>
<comment type="caution">
    <text evidence="1">The sequence shown here is derived from an EMBL/GenBank/DDBJ whole genome shotgun (WGS) entry which is preliminary data.</text>
</comment>
<accession>A0AC60PK52</accession>
<reference evidence="1 2" key="1">
    <citation type="journal article" date="2020" name="Cell">
        <title>Large-Scale Comparative Analyses of Tick Genomes Elucidate Their Genetic Diversity and Vector Capacities.</title>
        <authorList>
            <consortium name="Tick Genome and Microbiome Consortium (TIGMIC)"/>
            <person name="Jia N."/>
            <person name="Wang J."/>
            <person name="Shi W."/>
            <person name="Du L."/>
            <person name="Sun Y."/>
            <person name="Zhan W."/>
            <person name="Jiang J.F."/>
            <person name="Wang Q."/>
            <person name="Zhang B."/>
            <person name="Ji P."/>
            <person name="Bell-Sakyi L."/>
            <person name="Cui X.M."/>
            <person name="Yuan T.T."/>
            <person name="Jiang B.G."/>
            <person name="Yang W.F."/>
            <person name="Lam T.T."/>
            <person name="Chang Q.C."/>
            <person name="Ding S.J."/>
            <person name="Wang X.J."/>
            <person name="Zhu J.G."/>
            <person name="Ruan X.D."/>
            <person name="Zhao L."/>
            <person name="Wei J.T."/>
            <person name="Ye R.Z."/>
            <person name="Que T.C."/>
            <person name="Du C.H."/>
            <person name="Zhou Y.H."/>
            <person name="Cheng J.X."/>
            <person name="Dai P.F."/>
            <person name="Guo W.B."/>
            <person name="Han X.H."/>
            <person name="Huang E.J."/>
            <person name="Li L.F."/>
            <person name="Wei W."/>
            <person name="Gao Y.C."/>
            <person name="Liu J.Z."/>
            <person name="Shao H.Z."/>
            <person name="Wang X."/>
            <person name="Wang C.C."/>
            <person name="Yang T.C."/>
            <person name="Huo Q.B."/>
            <person name="Li W."/>
            <person name="Chen H.Y."/>
            <person name="Chen S.E."/>
            <person name="Zhou L.G."/>
            <person name="Ni X.B."/>
            <person name="Tian J.H."/>
            <person name="Sheng Y."/>
            <person name="Liu T."/>
            <person name="Pan Y.S."/>
            <person name="Xia L.Y."/>
            <person name="Li J."/>
            <person name="Zhao F."/>
            <person name="Cao W.C."/>
        </authorList>
    </citation>
    <scope>NUCLEOTIDE SEQUENCE [LARGE SCALE GENOMIC DNA]</scope>
    <source>
        <strain evidence="1">Iper-2018</strain>
    </source>
</reference>
<sequence length="113" mass="12572">ERRPQLAHAERAALRRDQTRRQQRQQPHTPPTMRVVRQVVLIAALAACFVSTLPQAEAASWTDRIFSGFLSFGRAFSNATQVVVARVKVLVNPSGSNKKQDVKDIDIFASVCS</sequence>
<proteinExistence type="predicted"/>
<feature type="non-terminal residue" evidence="1">
    <location>
        <position position="1"/>
    </location>
</feature>
<evidence type="ECO:0000313" key="1">
    <source>
        <dbReference type="EMBL" id="KAG0421284.1"/>
    </source>
</evidence>
<organism evidence="1 2">
    <name type="scientific">Ixodes persulcatus</name>
    <name type="common">Taiga tick</name>
    <dbReference type="NCBI Taxonomy" id="34615"/>
    <lineage>
        <taxon>Eukaryota</taxon>
        <taxon>Metazoa</taxon>
        <taxon>Ecdysozoa</taxon>
        <taxon>Arthropoda</taxon>
        <taxon>Chelicerata</taxon>
        <taxon>Arachnida</taxon>
        <taxon>Acari</taxon>
        <taxon>Parasitiformes</taxon>
        <taxon>Ixodida</taxon>
        <taxon>Ixodoidea</taxon>
        <taxon>Ixodidae</taxon>
        <taxon>Ixodinae</taxon>
        <taxon>Ixodes</taxon>
    </lineage>
</organism>
<dbReference type="EMBL" id="JABSTQ010010393">
    <property type="protein sequence ID" value="KAG0421284.1"/>
    <property type="molecule type" value="Genomic_DNA"/>
</dbReference>
<gene>
    <name evidence="1" type="ORF">HPB47_002832</name>
</gene>
<name>A0AC60PK52_IXOPE</name>
<keyword evidence="2" id="KW-1185">Reference proteome</keyword>
<protein>
    <submittedName>
        <fullName evidence="1">Uncharacterized protein</fullName>
    </submittedName>
</protein>
<dbReference type="Proteomes" id="UP000805193">
    <property type="component" value="Unassembled WGS sequence"/>
</dbReference>